<feature type="region of interest" description="Disordered" evidence="2">
    <location>
        <begin position="138"/>
        <end position="157"/>
    </location>
</feature>
<feature type="region of interest" description="Disordered" evidence="2">
    <location>
        <begin position="854"/>
        <end position="897"/>
    </location>
</feature>
<protein>
    <submittedName>
        <fullName evidence="3">Uncharacterized protein</fullName>
    </submittedName>
</protein>
<comment type="caution">
    <text evidence="3">The sequence shown here is derived from an EMBL/GenBank/DDBJ whole genome shotgun (WGS) entry which is preliminary data.</text>
</comment>
<dbReference type="VEuPathDB" id="TriTrypDB:TcG_04085"/>
<dbReference type="VEuPathDB" id="TriTrypDB:C3747_1g454"/>
<accession>A0A2V2XP71</accession>
<dbReference type="VEuPathDB" id="TriTrypDB:TcBrA4_0058940"/>
<feature type="compositionally biased region" description="Basic and acidic residues" evidence="2">
    <location>
        <begin position="61"/>
        <end position="77"/>
    </location>
</feature>
<organism evidence="3 4">
    <name type="scientific">Trypanosoma cruzi</name>
    <dbReference type="NCBI Taxonomy" id="5693"/>
    <lineage>
        <taxon>Eukaryota</taxon>
        <taxon>Discoba</taxon>
        <taxon>Euglenozoa</taxon>
        <taxon>Kinetoplastea</taxon>
        <taxon>Metakinetoplastina</taxon>
        <taxon>Trypanosomatida</taxon>
        <taxon>Trypanosomatidae</taxon>
        <taxon>Trypanosoma</taxon>
        <taxon>Schizotrypanum</taxon>
    </lineage>
</organism>
<dbReference type="EMBL" id="PRFC01000001">
    <property type="protein sequence ID" value="PWV22260.1"/>
    <property type="molecule type" value="Genomic_DNA"/>
</dbReference>
<name>A0A2V2XP71_TRYCR</name>
<dbReference type="VEuPathDB" id="TriTrypDB:TcCL_NonESM04535"/>
<feature type="region of interest" description="Disordered" evidence="2">
    <location>
        <begin position="58"/>
        <end position="92"/>
    </location>
</feature>
<dbReference type="VEuPathDB" id="TriTrypDB:ECC02_002751"/>
<feature type="compositionally biased region" description="Low complexity" evidence="2">
    <location>
        <begin position="21"/>
        <end position="34"/>
    </location>
</feature>
<evidence type="ECO:0000313" key="3">
    <source>
        <dbReference type="EMBL" id="PWV22260.1"/>
    </source>
</evidence>
<proteinExistence type="predicted"/>
<dbReference type="VEuPathDB" id="TriTrypDB:C4B63_2g423"/>
<dbReference type="VEuPathDB" id="TriTrypDB:TCSYLVIO_005584"/>
<dbReference type="VEuPathDB" id="TriTrypDB:TCDM_01580"/>
<feature type="coiled-coil region" evidence="1">
    <location>
        <begin position="504"/>
        <end position="545"/>
    </location>
</feature>
<evidence type="ECO:0000256" key="2">
    <source>
        <dbReference type="SAM" id="MobiDB-lite"/>
    </source>
</evidence>
<dbReference type="VEuPathDB" id="TriTrypDB:TcCLB.506303.10"/>
<feature type="coiled-coil region" evidence="1">
    <location>
        <begin position="677"/>
        <end position="715"/>
    </location>
</feature>
<evidence type="ECO:0000313" key="4">
    <source>
        <dbReference type="Proteomes" id="UP000246078"/>
    </source>
</evidence>
<dbReference type="VEuPathDB" id="TriTrypDB:TcCLB.506811.220"/>
<keyword evidence="1" id="KW-0175">Coiled coil</keyword>
<dbReference type="Proteomes" id="UP000246078">
    <property type="component" value="Unassembled WGS sequence"/>
</dbReference>
<feature type="region of interest" description="Disordered" evidence="2">
    <location>
        <begin position="1"/>
        <end position="43"/>
    </location>
</feature>
<dbReference type="OrthoDB" id="246789at2759"/>
<dbReference type="VEuPathDB" id="TriTrypDB:BCY84_14580"/>
<dbReference type="VEuPathDB" id="TriTrypDB:TcYC6_0072550"/>
<gene>
    <name evidence="3" type="ORF">C3747_1g454</name>
</gene>
<feature type="coiled-coil region" evidence="1">
    <location>
        <begin position="224"/>
        <end position="251"/>
    </location>
</feature>
<dbReference type="AlphaFoldDB" id="A0A2V2XP71"/>
<feature type="compositionally biased region" description="Basic and acidic residues" evidence="2">
    <location>
        <begin position="9"/>
        <end position="19"/>
    </location>
</feature>
<evidence type="ECO:0000256" key="1">
    <source>
        <dbReference type="SAM" id="Coils"/>
    </source>
</evidence>
<dbReference type="SMR" id="A0A2V2XP71"/>
<reference evidence="3 4" key="1">
    <citation type="journal article" date="2018" name="Microb. Genom.">
        <title>Expanding an expanded genome: long-read sequencing of Trypanosoma cruzi.</title>
        <authorList>
            <person name="Berna L."/>
            <person name="Rodriguez M."/>
            <person name="Chiribao M.L."/>
            <person name="Parodi-Talice A."/>
            <person name="Pita S."/>
            <person name="Rijo G."/>
            <person name="Alvarez-Valin F."/>
            <person name="Robello C."/>
        </authorList>
    </citation>
    <scope>NUCLEOTIDE SEQUENCE [LARGE SCALE GENOMIC DNA]</scope>
    <source>
        <strain evidence="3 4">TCC</strain>
    </source>
</reference>
<dbReference type="VEuPathDB" id="TriTrypDB:Tc_MARK_4210"/>
<sequence length="958" mass="106291">MPSIGTESNWKRSDCEQRLKSSTASRGTSSSSSGPGPGILLDTQPIFNTLMDGSHNAFCDNTKRGRKGGEEVGRRPDAAGIETAGPSSGRSFRVRLTHASGAKMYSEPLNSLRNASSLPSEAGANWREPAEMIVRQNSPTERPVGQQQHDCQPKTYQQQELQVGMEAADPNGTELLDPTNTTATTTTTTTTGIQLLKSKSSLDEVCMQRAQEKRLSNVRETQLREMYEAKIAELEDVIHASQRAASDAEALLLQKELEWQTARTSMAQKFNGETVSNVSCLLETTLRAREKELEDTREILRVERARWAGALQREEVLRSRFLVAEESRVLYQLYLQRLLEFLRTRVKERPELPLYTEPLVTHSAVVKAMSEALRSADAATNEEVNSMLEFSPQGARGKVTVELQSPPEPSRQLTNATLLTMSMLESTVTDCMALWRREEKRRHDHFKQTLQAVVNGFTEELEAKLTLILSYVGKTEQRIGEYEKMAVHVFGKLVRNAHDRGRQMDGLQKEVERASREYAQSQRLLTRAQAEVSGLKDEIRRMDGDREVALLVHRAAECLEDVRQSVRGAVRSAAQDIEQRTLECNTLKEPFLQSMRVIALKVEAHAEMARTAIRRRQHEDAGNPIETVLRRAGSVGAEEMHRLILSTPCCDSRSRQRHTTQIMRGEMAGESKNFLMLEELSRVMKNLCRLLENNARQVDNNAAKLAQAIAAWEESIVKKMAEIWESMHEMLVAAGIPPRPVPVLTVLGGVQRREGGNSAPLFLGDTNAGNSGRMLMHKTQPICPFAGVGSRPSCTGSLATSGSCAPSVSFAQSTISSTDFSRAASTAIIPSWRAPLAPLQEVEQTPELSARHSLERLTPQSIAVSRTPTPPPPPLSSQMTNTVPPSQRPPPQQEQNLHQRRQLFVESPCNSPRPVENSGAPLRMHYTGELSDFEGCELRLSSGAILSRRVAASSQGFE</sequence>